<evidence type="ECO:0000313" key="2">
    <source>
        <dbReference type="EMBL" id="SJL83525.1"/>
    </source>
</evidence>
<dbReference type="InterPro" id="IPR021308">
    <property type="entry name" value="GfcB"/>
</dbReference>
<dbReference type="Gene3D" id="2.40.360.10">
    <property type="entry name" value="YmcC-like"/>
    <property type="match status" value="1"/>
</dbReference>
<feature type="signal peptide" evidence="1">
    <location>
        <begin position="1"/>
        <end position="26"/>
    </location>
</feature>
<dbReference type="SUPFAM" id="SSF159270">
    <property type="entry name" value="YmcC-like"/>
    <property type="match status" value="1"/>
</dbReference>
<keyword evidence="2" id="KW-0449">Lipoprotein</keyword>
<dbReference type="PROSITE" id="PS51257">
    <property type="entry name" value="PROKAR_LIPOPROTEIN"/>
    <property type="match status" value="1"/>
</dbReference>
<gene>
    <name evidence="2" type="primary">gfcB</name>
    <name evidence="2" type="ORF">VPAL9027_01493</name>
</gene>
<dbReference type="OrthoDB" id="5591889at2"/>
<dbReference type="EMBL" id="FUFT01000003">
    <property type="protein sequence ID" value="SJL83525.1"/>
    <property type="molecule type" value="Genomic_DNA"/>
</dbReference>
<organism evidence="2 3">
    <name type="scientific">Vibrio palustris</name>
    <dbReference type="NCBI Taxonomy" id="1918946"/>
    <lineage>
        <taxon>Bacteria</taxon>
        <taxon>Pseudomonadati</taxon>
        <taxon>Pseudomonadota</taxon>
        <taxon>Gammaproteobacteria</taxon>
        <taxon>Vibrionales</taxon>
        <taxon>Vibrionaceae</taxon>
        <taxon>Vibrio</taxon>
    </lineage>
</organism>
<dbReference type="Pfam" id="PF11102">
    <property type="entry name" value="YjbF"/>
    <property type="match status" value="1"/>
</dbReference>
<name>A0A1R4B3P4_9VIBR</name>
<accession>A0A1R4B3P4</accession>
<protein>
    <submittedName>
        <fullName evidence="2">Putative lipoprotein GfcB</fullName>
    </submittedName>
</protein>
<dbReference type="AlphaFoldDB" id="A0A1R4B3P4"/>
<evidence type="ECO:0000313" key="3">
    <source>
        <dbReference type="Proteomes" id="UP000189475"/>
    </source>
</evidence>
<dbReference type="Proteomes" id="UP000189475">
    <property type="component" value="Unassembled WGS sequence"/>
</dbReference>
<sequence length="233" mass="25777">MRQLFLLILCSLSLLFLSGCTSSGSALSKTMRLAFLGTENNEMSVQKIQSSPYANIIVQENDSASALLVLAWSETTKHDKSNNSPPALKWLSSNHELIITRAGRIIKTVNLGHGNITQLRANKPDPLTLGLQKPTTPKQWHYQLSWQPGNHHRYQATSSFTNLGSTTLNTPLKGEQTVLAFSESVSIPLLDESYTNYYWLNPQSGHVVKSQQHLAPKLPMLTITEAKPFVGGH</sequence>
<keyword evidence="3" id="KW-1185">Reference proteome</keyword>
<proteinExistence type="predicted"/>
<dbReference type="RefSeq" id="WP_077313816.1">
    <property type="nucleotide sequence ID" value="NZ_AP024887.1"/>
</dbReference>
<dbReference type="InterPro" id="IPR023373">
    <property type="entry name" value="YmcC_sf"/>
</dbReference>
<dbReference type="STRING" id="1918946.VPAL9027_01493"/>
<keyword evidence="1" id="KW-0732">Signal</keyword>
<reference evidence="2 3" key="1">
    <citation type="submission" date="2017-02" db="EMBL/GenBank/DDBJ databases">
        <authorList>
            <person name="Peterson S.W."/>
        </authorList>
    </citation>
    <scope>NUCLEOTIDE SEQUENCE [LARGE SCALE GENOMIC DNA]</scope>
    <source>
        <strain evidence="2 3">CECT 9027</strain>
    </source>
</reference>
<feature type="chain" id="PRO_5012345262" evidence="1">
    <location>
        <begin position="27"/>
        <end position="233"/>
    </location>
</feature>
<evidence type="ECO:0000256" key="1">
    <source>
        <dbReference type="SAM" id="SignalP"/>
    </source>
</evidence>